<evidence type="ECO:0000259" key="1">
    <source>
        <dbReference type="Pfam" id="PF20508"/>
    </source>
</evidence>
<dbReference type="STRING" id="454006.SAMN05421825_0555"/>
<dbReference type="AlphaFoldDB" id="A0A1G7GRR8"/>
<dbReference type="EMBL" id="FNBH01000001">
    <property type="protein sequence ID" value="SDE90842.1"/>
    <property type="molecule type" value="Genomic_DNA"/>
</dbReference>
<name>A0A1G7GRR8_9FLAO</name>
<proteinExistence type="predicted"/>
<gene>
    <name evidence="2" type="ORF">SAMN05421825_0555</name>
</gene>
<feature type="domain" description="DUF6734" evidence="1">
    <location>
        <begin position="1"/>
        <end position="282"/>
    </location>
</feature>
<accession>A0A1G7GRR8</accession>
<reference evidence="3" key="1">
    <citation type="submission" date="2016-10" db="EMBL/GenBank/DDBJ databases">
        <authorList>
            <person name="Varghese N."/>
            <person name="Submissions S."/>
        </authorList>
    </citation>
    <scope>NUCLEOTIDE SEQUENCE [LARGE SCALE GENOMIC DNA]</scope>
    <source>
        <strain evidence="3">DSM 19684</strain>
    </source>
</reference>
<dbReference type="RefSeq" id="WP_089871158.1">
    <property type="nucleotide sequence ID" value="NZ_FNBH01000001.1"/>
</dbReference>
<evidence type="ECO:0000313" key="3">
    <source>
        <dbReference type="Proteomes" id="UP000199203"/>
    </source>
</evidence>
<organism evidence="2 3">
    <name type="scientific">Epilithonimonas hungarica</name>
    <dbReference type="NCBI Taxonomy" id="454006"/>
    <lineage>
        <taxon>Bacteria</taxon>
        <taxon>Pseudomonadati</taxon>
        <taxon>Bacteroidota</taxon>
        <taxon>Flavobacteriia</taxon>
        <taxon>Flavobacteriales</taxon>
        <taxon>Weeksellaceae</taxon>
        <taxon>Chryseobacterium group</taxon>
        <taxon>Epilithonimonas</taxon>
    </lineage>
</organism>
<dbReference type="InterPro" id="IPR046621">
    <property type="entry name" value="DUF6734"/>
</dbReference>
<dbReference type="Proteomes" id="UP000199203">
    <property type="component" value="Unassembled WGS sequence"/>
</dbReference>
<sequence>MKIIQSFWSGGFQDIRDNRGWLSYEYHWLGWILSCNQLRKFYEEVELYTDKFGCEILINKLNLPYTKVHVVLDEMNKYPKDLWAIAKIQTYALQNSPFLHVDGDVFIWNKFPQELMSSSLIAQNLENTTDYYREMWNDIAPHLKFIPQDIYNYHNGLSNLGCNMGIIGGNDIEFFHEYTKKSFDFVDKNRETWDEFNLFNFNIFFEQELFYEMSVLQKKTISYLFDEVWGDNSYLGLGNFQDVPHKRFYLHLLGNFKRRLSICRFLEGSVLKEYPEFYLNLKNLIPEKFEHFDKEILDYKFSKNDNQRLVNKFMENILDNKSVIRNEGLLGRNIHLPTIYTKFDKYTQDNIDFSLLLLNCFEIEHNKNQNQENQNLKVYEFDGTSINYDFDEIDILMVTELKDKILKSQFLINMRQYLEEDITQEDVDEFNKLLMNRLRYFLECKILVLL</sequence>
<evidence type="ECO:0000313" key="2">
    <source>
        <dbReference type="EMBL" id="SDE90842.1"/>
    </source>
</evidence>
<keyword evidence="3" id="KW-1185">Reference proteome</keyword>
<protein>
    <recommendedName>
        <fullName evidence="1">DUF6734 domain-containing protein</fullName>
    </recommendedName>
</protein>
<dbReference type="OrthoDB" id="771064at2"/>
<dbReference type="Pfam" id="PF20508">
    <property type="entry name" value="DUF6734"/>
    <property type="match status" value="1"/>
</dbReference>